<dbReference type="OrthoDB" id="2276068at2759"/>
<keyword evidence="9 14" id="KW-0256">Endoplasmic reticulum</keyword>
<dbReference type="SUPFAM" id="SSF53756">
    <property type="entry name" value="UDP-Glycosyltransferase/glycogen phosphorylase"/>
    <property type="match status" value="1"/>
</dbReference>
<dbReference type="PANTHER" id="PTHR45919">
    <property type="entry name" value="GDP-MAN:MAN(3)GLCNAC(2)-PP-DOL ALPHA-1,2-MANNOSYLTRANSFERASE"/>
    <property type="match status" value="1"/>
</dbReference>
<sequence>MTFVVVLFLVVLSSLSLFLFLKRIILKKKINLKNRLNDKVVIGIFHPYCNAGGGGERVLWCAVRAIQSQYPDAYIAVYTGDCIPSEELLQNAFQKFNVRIQNNNIEFITLHKRCWVEAKRYPHFTLLGQSIGSLVLGAEAIFKLVPDIFIDTMGYSFTFPLFRVLGGCTVACYVHYPQISTDMLGQVSRRAAAFNNNSFISSSPILSQAKTIYYRLFAYIYGITGRYANAIMVNSSWTEDHINQIWNVPLKTIKVYPPCDVKEFLEIPVESDPETLRIIAVAQFRPEKDHPLMIRSFYKLMDILTDEEKSRIKLVLVGSCRNEEDQQRVEDYKRLSKHFNLENHTEFYINVEFDELKHLLGESTIGLHTMWNEHFGISIVECMASGLIMVAHKSGGPMMDIIIHSKGSQPIGFLASDEIEYADILRHIIRMEPKKRELIREAARNSVARFSDDSFEKEFLKVLVPIMECIKKD</sequence>
<dbReference type="eggNOG" id="KOG1387">
    <property type="taxonomic scope" value="Eukaryota"/>
</dbReference>
<dbReference type="PhylomeDB" id="E9FRY3"/>
<evidence type="ECO:0000259" key="15">
    <source>
        <dbReference type="Pfam" id="PF00534"/>
    </source>
</evidence>
<protein>
    <recommendedName>
        <fullName evidence="5 14">GDP-Man:Man(3)GlcNAc(2)-PP-Dol alpha-1,2-mannosyltransferase</fullName>
        <ecNumber evidence="4 14">2.4.1.131</ecNumber>
    </recommendedName>
</protein>
<feature type="transmembrane region" description="Helical" evidence="14">
    <location>
        <begin position="6"/>
        <end position="25"/>
    </location>
</feature>
<comment type="subcellular location">
    <subcellularLocation>
        <location evidence="1">Endoplasmic reticulum membrane</location>
        <topology evidence="1">Single-pass membrane protein</topology>
    </subcellularLocation>
</comment>
<evidence type="ECO:0000256" key="11">
    <source>
        <dbReference type="ARBA" id="ARBA00023136"/>
    </source>
</evidence>
<evidence type="ECO:0000256" key="12">
    <source>
        <dbReference type="ARBA" id="ARBA00045065"/>
    </source>
</evidence>
<dbReference type="STRING" id="6669.E9FRY3"/>
<feature type="domain" description="ALG11 mannosyltransferase N-terminal" evidence="16">
    <location>
        <begin position="40"/>
        <end position="246"/>
    </location>
</feature>
<dbReference type="Pfam" id="PF00534">
    <property type="entry name" value="Glycos_transf_1"/>
    <property type="match status" value="1"/>
</dbReference>
<dbReference type="Proteomes" id="UP000000305">
    <property type="component" value="Unassembled WGS sequence"/>
</dbReference>
<dbReference type="EC" id="2.4.1.131" evidence="4 14"/>
<dbReference type="KEGG" id="dpx:DAPPUDRAFT_309592"/>
<evidence type="ECO:0000256" key="9">
    <source>
        <dbReference type="ARBA" id="ARBA00022824"/>
    </source>
</evidence>
<evidence type="ECO:0000256" key="3">
    <source>
        <dbReference type="ARBA" id="ARBA00009481"/>
    </source>
</evidence>
<name>E9FRY3_DAPPU</name>
<keyword evidence="8 14" id="KW-0812">Transmembrane</keyword>
<keyword evidence="18" id="KW-1185">Reference proteome</keyword>
<dbReference type="GO" id="GO:0006488">
    <property type="term" value="P:dolichol-linked oligosaccharide biosynthetic process"/>
    <property type="evidence" value="ECO:0000318"/>
    <property type="project" value="GO_Central"/>
</dbReference>
<dbReference type="CDD" id="cd03806">
    <property type="entry name" value="GT4_ALG11-like"/>
    <property type="match status" value="1"/>
</dbReference>
<comment type="pathway">
    <text evidence="2 14">Protein modification; protein glycosylation.</text>
</comment>
<evidence type="ECO:0000256" key="8">
    <source>
        <dbReference type="ARBA" id="ARBA00022692"/>
    </source>
</evidence>
<dbReference type="InterPro" id="IPR031814">
    <property type="entry name" value="ALG11_N"/>
</dbReference>
<evidence type="ECO:0000256" key="1">
    <source>
        <dbReference type="ARBA" id="ARBA00004389"/>
    </source>
</evidence>
<evidence type="ECO:0000256" key="7">
    <source>
        <dbReference type="ARBA" id="ARBA00022679"/>
    </source>
</evidence>
<dbReference type="InParanoid" id="E9FRY3"/>
<evidence type="ECO:0000259" key="16">
    <source>
        <dbReference type="Pfam" id="PF15924"/>
    </source>
</evidence>
<dbReference type="FunFam" id="3.40.50.2000:FF:000227">
    <property type="entry name" value="Alpha-1,2-mannosyltransferase"/>
    <property type="match status" value="1"/>
</dbReference>
<evidence type="ECO:0000256" key="14">
    <source>
        <dbReference type="RuleBase" id="RU367051"/>
    </source>
</evidence>
<comment type="catalytic activity">
    <reaction evidence="12 14">
        <text>an alpha-D-Man-(1-&gt;3)-[alpha-D-Man-(1-&gt;6)]-beta-D-Man-(1-&gt;4)-beta-D-GlcNAc-(1-&gt;4)-alpha-D-GlcNAc-diphospho-di-trans,poly-cis-dolichol + 2 GDP-alpha-D-mannose = an alpha-D-Man-(1-&gt;2)-alpha-D-Man-(1-&gt;2)-alpha-D-Man-(1-&gt;3)-[alpha-D-Man-(1-&gt;6)]-beta-D-Man-(1-&gt;4)-beta-D-GlcNAc-(1-&gt;4)-alpha-D-GlcNAc-diphospho-di-trans,poly-cis-dolichol + 2 GDP + 2 H(+)</text>
        <dbReference type="Rhea" id="RHEA:29523"/>
        <dbReference type="Rhea" id="RHEA-COMP:19515"/>
        <dbReference type="Rhea" id="RHEA-COMP:19516"/>
        <dbReference type="ChEBI" id="CHEBI:15378"/>
        <dbReference type="ChEBI" id="CHEBI:57527"/>
        <dbReference type="ChEBI" id="CHEBI:58189"/>
        <dbReference type="ChEBI" id="CHEBI:132511"/>
        <dbReference type="ChEBI" id="CHEBI:132515"/>
        <dbReference type="EC" id="2.4.1.131"/>
    </reaction>
    <physiologicalReaction direction="left-to-right" evidence="12 14">
        <dbReference type="Rhea" id="RHEA:29524"/>
    </physiologicalReaction>
</comment>
<evidence type="ECO:0000256" key="10">
    <source>
        <dbReference type="ARBA" id="ARBA00022989"/>
    </source>
</evidence>
<comment type="similarity">
    <text evidence="3 14">Belongs to the glycosyltransferase group 1 family. Glycosyltransferase 4 subfamily.</text>
</comment>
<evidence type="ECO:0000256" key="2">
    <source>
        <dbReference type="ARBA" id="ARBA00004922"/>
    </source>
</evidence>
<dbReference type="GO" id="GO:0005789">
    <property type="term" value="C:endoplasmic reticulum membrane"/>
    <property type="evidence" value="ECO:0000318"/>
    <property type="project" value="GO_Central"/>
</dbReference>
<dbReference type="Pfam" id="PF15924">
    <property type="entry name" value="ALG11_N"/>
    <property type="match status" value="1"/>
</dbReference>
<keyword evidence="7 14" id="KW-0808">Transferase</keyword>
<accession>E9FRY3</accession>
<evidence type="ECO:0000313" key="18">
    <source>
        <dbReference type="Proteomes" id="UP000000305"/>
    </source>
</evidence>
<keyword evidence="11 14" id="KW-0472">Membrane</keyword>
<dbReference type="OMA" id="ARLYGWV"/>
<dbReference type="InterPro" id="IPR038013">
    <property type="entry name" value="ALG11"/>
</dbReference>
<evidence type="ECO:0000256" key="4">
    <source>
        <dbReference type="ARBA" id="ARBA00012645"/>
    </source>
</evidence>
<dbReference type="HOGENOM" id="CLU_017896_2_0_1"/>
<dbReference type="EMBL" id="GL732523">
    <property type="protein sequence ID" value="EFX89930.1"/>
    <property type="molecule type" value="Genomic_DNA"/>
</dbReference>
<evidence type="ECO:0000256" key="6">
    <source>
        <dbReference type="ARBA" id="ARBA00022676"/>
    </source>
</evidence>
<dbReference type="PANTHER" id="PTHR45919:SF1">
    <property type="entry name" value="GDP-MAN:MAN(3)GLCNAC(2)-PP-DOL ALPHA-1,2-MANNOSYLTRANSFERASE"/>
    <property type="match status" value="1"/>
</dbReference>
<evidence type="ECO:0000256" key="5">
    <source>
        <dbReference type="ARBA" id="ARBA00022018"/>
    </source>
</evidence>
<evidence type="ECO:0000256" key="13">
    <source>
        <dbReference type="ARBA" id="ARBA00045128"/>
    </source>
</evidence>
<feature type="domain" description="Glycosyl transferase family 1" evidence="15">
    <location>
        <begin position="271"/>
        <end position="445"/>
    </location>
</feature>
<keyword evidence="10 14" id="KW-1133">Transmembrane helix</keyword>
<dbReference type="AlphaFoldDB" id="E9FRY3"/>
<dbReference type="Gene3D" id="3.40.50.2000">
    <property type="entry name" value="Glycogen Phosphorylase B"/>
    <property type="match status" value="1"/>
</dbReference>
<dbReference type="InterPro" id="IPR001296">
    <property type="entry name" value="Glyco_trans_1"/>
</dbReference>
<proteinExistence type="inferred from homology"/>
<organism evidence="17 18">
    <name type="scientific">Daphnia pulex</name>
    <name type="common">Water flea</name>
    <dbReference type="NCBI Taxonomy" id="6669"/>
    <lineage>
        <taxon>Eukaryota</taxon>
        <taxon>Metazoa</taxon>
        <taxon>Ecdysozoa</taxon>
        <taxon>Arthropoda</taxon>
        <taxon>Crustacea</taxon>
        <taxon>Branchiopoda</taxon>
        <taxon>Diplostraca</taxon>
        <taxon>Cladocera</taxon>
        <taxon>Anomopoda</taxon>
        <taxon>Daphniidae</taxon>
        <taxon>Daphnia</taxon>
    </lineage>
</organism>
<dbReference type="FunCoup" id="E9FRY3">
    <property type="interactions" value="1653"/>
</dbReference>
<evidence type="ECO:0000313" key="17">
    <source>
        <dbReference type="EMBL" id="EFX89930.1"/>
    </source>
</evidence>
<comment type="function">
    <text evidence="13">GDP-Man:Man(3)GlcNAc(2)-PP-Dol alpha-1,2-mannosyltransferase that operates in the biosynthetic pathway of dolichol-linked oligosaccharides, the glycan precursors employed in protein asparagine (N)-glycosylation. The assembly of dolichol-linked oligosaccharides begins on the cytosolic side of the endoplasmic reticulum membrane and finishes in its lumen. The sequential addition of sugars to dolichol pyrophosphate produces dolichol-linked oligosaccharides containing fourteen sugars, including two GlcNAcs, nine mannoses and three glucoses. Once assembled, the oligosaccharide is transferred from the lipid to nascent proteins by oligosaccharyltransferases. Catalyzes, on the cytoplasmic face of the endoplasmic reticulum, the addition of the fourth and fifth mannose residues to the dolichol-linked oligosaccharide chain, to produce Man(5)GlcNAc(2)-PP-dolichol core oligosaccharide. Man(5)GlcNAc(2)-PP-dolichol is a substrate for ALG3, the following enzyme in the biosynthetic pathway.</text>
</comment>
<reference evidence="17 18" key="1">
    <citation type="journal article" date="2011" name="Science">
        <title>The ecoresponsive genome of Daphnia pulex.</title>
        <authorList>
            <person name="Colbourne J.K."/>
            <person name="Pfrender M.E."/>
            <person name="Gilbert D."/>
            <person name="Thomas W.K."/>
            <person name="Tucker A."/>
            <person name="Oakley T.H."/>
            <person name="Tokishita S."/>
            <person name="Aerts A."/>
            <person name="Arnold G.J."/>
            <person name="Basu M.K."/>
            <person name="Bauer D.J."/>
            <person name="Caceres C.E."/>
            <person name="Carmel L."/>
            <person name="Casola C."/>
            <person name="Choi J.H."/>
            <person name="Detter J.C."/>
            <person name="Dong Q."/>
            <person name="Dusheyko S."/>
            <person name="Eads B.D."/>
            <person name="Frohlich T."/>
            <person name="Geiler-Samerotte K.A."/>
            <person name="Gerlach D."/>
            <person name="Hatcher P."/>
            <person name="Jogdeo S."/>
            <person name="Krijgsveld J."/>
            <person name="Kriventseva E.V."/>
            <person name="Kultz D."/>
            <person name="Laforsch C."/>
            <person name="Lindquist E."/>
            <person name="Lopez J."/>
            <person name="Manak J.R."/>
            <person name="Muller J."/>
            <person name="Pangilinan J."/>
            <person name="Patwardhan R.P."/>
            <person name="Pitluck S."/>
            <person name="Pritham E.J."/>
            <person name="Rechtsteiner A."/>
            <person name="Rho M."/>
            <person name="Rogozin I.B."/>
            <person name="Sakarya O."/>
            <person name="Salamov A."/>
            <person name="Schaack S."/>
            <person name="Shapiro H."/>
            <person name="Shiga Y."/>
            <person name="Skalitzky C."/>
            <person name="Smith Z."/>
            <person name="Souvorov A."/>
            <person name="Sung W."/>
            <person name="Tang Z."/>
            <person name="Tsuchiya D."/>
            <person name="Tu H."/>
            <person name="Vos H."/>
            <person name="Wang M."/>
            <person name="Wolf Y.I."/>
            <person name="Yamagata H."/>
            <person name="Yamada T."/>
            <person name="Ye Y."/>
            <person name="Shaw J.R."/>
            <person name="Andrews J."/>
            <person name="Crease T.J."/>
            <person name="Tang H."/>
            <person name="Lucas S.M."/>
            <person name="Robertson H.M."/>
            <person name="Bork P."/>
            <person name="Koonin E.V."/>
            <person name="Zdobnov E.M."/>
            <person name="Grigoriev I.V."/>
            <person name="Lynch M."/>
            <person name="Boore J.L."/>
        </authorList>
    </citation>
    <scope>NUCLEOTIDE SEQUENCE [LARGE SCALE GENOMIC DNA]</scope>
</reference>
<dbReference type="GO" id="GO:0004377">
    <property type="term" value="F:GDP-Man:Man(3)GlcNAc(2)-PP-Dol alpha-1,2-mannosyltransferase activity"/>
    <property type="evidence" value="ECO:0000318"/>
    <property type="project" value="GO_Central"/>
</dbReference>
<keyword evidence="6 14" id="KW-0328">Glycosyltransferase</keyword>
<dbReference type="UniPathway" id="UPA00378"/>
<gene>
    <name evidence="17" type="ORF">DAPPUDRAFT_309592</name>
</gene>